<dbReference type="InterPro" id="IPR001789">
    <property type="entry name" value="Sig_transdc_resp-reg_receiver"/>
</dbReference>
<dbReference type="SUPFAM" id="SSF52172">
    <property type="entry name" value="CheY-like"/>
    <property type="match status" value="1"/>
</dbReference>
<feature type="domain" description="Response regulatory" evidence="7">
    <location>
        <begin position="2"/>
        <end position="133"/>
    </location>
</feature>
<proteinExistence type="predicted"/>
<dbReference type="PROSITE" id="PS51755">
    <property type="entry name" value="OMPR_PHOB"/>
    <property type="match status" value="1"/>
</dbReference>
<dbReference type="AlphaFoldDB" id="A0A7Y0HZ52"/>
<organism evidence="9 10">
    <name type="scientific">Bifidobacterium moraviense</name>
    <dbReference type="NCBI Taxonomy" id="2675323"/>
    <lineage>
        <taxon>Bacteria</taxon>
        <taxon>Bacillati</taxon>
        <taxon>Actinomycetota</taxon>
        <taxon>Actinomycetes</taxon>
        <taxon>Bifidobacteriales</taxon>
        <taxon>Bifidobacteriaceae</taxon>
        <taxon>Bifidobacterium</taxon>
    </lineage>
</organism>
<dbReference type="GO" id="GO:0005829">
    <property type="term" value="C:cytosol"/>
    <property type="evidence" value="ECO:0007669"/>
    <property type="project" value="TreeGrafter"/>
</dbReference>
<evidence type="ECO:0000313" key="10">
    <source>
        <dbReference type="Proteomes" id="UP000588277"/>
    </source>
</evidence>
<dbReference type="PROSITE" id="PS50110">
    <property type="entry name" value="RESPONSE_REGULATORY"/>
    <property type="match status" value="1"/>
</dbReference>
<evidence type="ECO:0000256" key="3">
    <source>
        <dbReference type="ARBA" id="ARBA00023163"/>
    </source>
</evidence>
<keyword evidence="2 5" id="KW-0238">DNA-binding</keyword>
<feature type="domain" description="OmpR/PhoB-type" evidence="8">
    <location>
        <begin position="140"/>
        <end position="236"/>
    </location>
</feature>
<dbReference type="PANTHER" id="PTHR48111:SF67">
    <property type="entry name" value="TRANSCRIPTIONAL REGULATORY PROTEIN TCTD"/>
    <property type="match status" value="1"/>
</dbReference>
<name>A0A7Y0HZ52_9BIFI</name>
<dbReference type="Proteomes" id="UP000588277">
    <property type="component" value="Unassembled WGS sequence"/>
</dbReference>
<dbReference type="CDD" id="cd00383">
    <property type="entry name" value="trans_reg_C"/>
    <property type="match status" value="1"/>
</dbReference>
<feature type="DNA-binding region" description="OmpR/PhoB-type" evidence="5">
    <location>
        <begin position="140"/>
        <end position="236"/>
    </location>
</feature>
<evidence type="ECO:0000313" key="9">
    <source>
        <dbReference type="EMBL" id="NMM99844.1"/>
    </source>
</evidence>
<keyword evidence="4" id="KW-0597">Phosphoprotein</keyword>
<dbReference type="InterPro" id="IPR016032">
    <property type="entry name" value="Sig_transdc_resp-reg_C-effctor"/>
</dbReference>
<gene>
    <name evidence="9" type="ORF">G1C96_0422</name>
</gene>
<keyword evidence="10" id="KW-1185">Reference proteome</keyword>
<dbReference type="Gene3D" id="1.10.10.10">
    <property type="entry name" value="Winged helix-like DNA-binding domain superfamily/Winged helix DNA-binding domain"/>
    <property type="match status" value="1"/>
</dbReference>
<dbReference type="GO" id="GO:0006355">
    <property type="term" value="P:regulation of DNA-templated transcription"/>
    <property type="evidence" value="ECO:0007669"/>
    <property type="project" value="InterPro"/>
</dbReference>
<evidence type="ECO:0000256" key="5">
    <source>
        <dbReference type="PROSITE-ProRule" id="PRU01091"/>
    </source>
</evidence>
<evidence type="ECO:0000256" key="4">
    <source>
        <dbReference type="PROSITE-ProRule" id="PRU00169"/>
    </source>
</evidence>
<dbReference type="EMBL" id="JAAIIH010000001">
    <property type="protein sequence ID" value="NMM99844.1"/>
    <property type="molecule type" value="Genomic_DNA"/>
</dbReference>
<dbReference type="SUPFAM" id="SSF46894">
    <property type="entry name" value="C-terminal effector domain of the bipartite response regulators"/>
    <property type="match status" value="1"/>
</dbReference>
<reference evidence="9 10" key="1">
    <citation type="submission" date="2020-02" db="EMBL/GenBank/DDBJ databases">
        <title>Characterization of phylogenetic diversity of novel bifidobacterial species isolated in Czech ZOOs.</title>
        <authorList>
            <person name="Lugli G.A."/>
            <person name="Vera N.B."/>
            <person name="Ventura M."/>
        </authorList>
    </citation>
    <scope>NUCLEOTIDE SEQUENCE [LARGE SCALE GENOMIC DNA]</scope>
    <source>
        <strain evidence="9 10">DSM 109958</strain>
    </source>
</reference>
<evidence type="ECO:0000256" key="1">
    <source>
        <dbReference type="ARBA" id="ARBA00023015"/>
    </source>
</evidence>
<feature type="compositionally biased region" description="Gly residues" evidence="6">
    <location>
        <begin position="86"/>
        <end position="96"/>
    </location>
</feature>
<feature type="modified residue" description="4-aspartylphosphate" evidence="4">
    <location>
        <position position="51"/>
    </location>
</feature>
<feature type="region of interest" description="Disordered" evidence="6">
    <location>
        <begin position="86"/>
        <end position="106"/>
    </location>
</feature>
<dbReference type="GO" id="GO:0000156">
    <property type="term" value="F:phosphorelay response regulator activity"/>
    <property type="evidence" value="ECO:0007669"/>
    <property type="project" value="TreeGrafter"/>
</dbReference>
<evidence type="ECO:0000259" key="8">
    <source>
        <dbReference type="PROSITE" id="PS51755"/>
    </source>
</evidence>
<keyword evidence="1" id="KW-0805">Transcription regulation</keyword>
<dbReference type="GO" id="GO:0032993">
    <property type="term" value="C:protein-DNA complex"/>
    <property type="evidence" value="ECO:0007669"/>
    <property type="project" value="TreeGrafter"/>
</dbReference>
<dbReference type="InterPro" id="IPR036388">
    <property type="entry name" value="WH-like_DNA-bd_sf"/>
</dbReference>
<protein>
    <submittedName>
        <fullName evidence="9">Transcriptional regulator</fullName>
    </submittedName>
</protein>
<keyword evidence="3" id="KW-0804">Transcription</keyword>
<dbReference type="InterPro" id="IPR039420">
    <property type="entry name" value="WalR-like"/>
</dbReference>
<evidence type="ECO:0000259" key="7">
    <source>
        <dbReference type="PROSITE" id="PS50110"/>
    </source>
</evidence>
<evidence type="ECO:0000256" key="6">
    <source>
        <dbReference type="SAM" id="MobiDB-lite"/>
    </source>
</evidence>
<dbReference type="PANTHER" id="PTHR48111">
    <property type="entry name" value="REGULATOR OF RPOS"/>
    <property type="match status" value="1"/>
</dbReference>
<dbReference type="Gene3D" id="3.40.50.2300">
    <property type="match status" value="1"/>
</dbReference>
<evidence type="ECO:0000256" key="2">
    <source>
        <dbReference type="ARBA" id="ARBA00023125"/>
    </source>
</evidence>
<dbReference type="InterPro" id="IPR011006">
    <property type="entry name" value="CheY-like_superfamily"/>
</dbReference>
<dbReference type="InterPro" id="IPR001867">
    <property type="entry name" value="OmpR/PhoB-type_DNA-bd"/>
</dbReference>
<comment type="caution">
    <text evidence="9">The sequence shown here is derived from an EMBL/GenBank/DDBJ whole genome shotgun (WGS) entry which is preliminary data.</text>
</comment>
<sequence>MRVLVATGDAALAAALRDAARDAGYEADAAMDAHELRDALHGGDVGLAVLDDAMALDPAAIEAVRRLRGRGMRVLALRSYRDRAGGNGTAGSGTAGDGATDDAGADANAPECDDVLTMPCSDAEFLARLGAAERGGAERSGLIIRGDLRIDTHRRQAFYGNTDVPLALSPREYEALEVLAQANGRFMDFDEIVRAVQADGFFDQREIMGHALYSLEKKLRRAGFMLTQRGDRYRIW</sequence>
<accession>A0A7Y0HZ52</accession>
<dbReference type="GO" id="GO:0000976">
    <property type="term" value="F:transcription cis-regulatory region binding"/>
    <property type="evidence" value="ECO:0007669"/>
    <property type="project" value="TreeGrafter"/>
</dbReference>